<dbReference type="RefSeq" id="WP_187659645.1">
    <property type="nucleotide sequence ID" value="NZ_JACTAB010000002.1"/>
</dbReference>
<dbReference type="GO" id="GO:0008745">
    <property type="term" value="F:N-acetylmuramoyl-L-alanine amidase activity"/>
    <property type="evidence" value="ECO:0007669"/>
    <property type="project" value="UniProtKB-EC"/>
</dbReference>
<feature type="chain" id="PRO_5047181872" description="N-acetylmuramoyl-L-alanine amidase" evidence="4">
    <location>
        <begin position="22"/>
        <end position="204"/>
    </location>
</feature>
<dbReference type="EMBL" id="JBBPCB010000005">
    <property type="protein sequence ID" value="MEK8180614.1"/>
    <property type="molecule type" value="Genomic_DNA"/>
</dbReference>
<dbReference type="SMART" id="SM00646">
    <property type="entry name" value="Ami_3"/>
    <property type="match status" value="1"/>
</dbReference>
<gene>
    <name evidence="6" type="ORF">WMW71_09715</name>
</gene>
<protein>
    <recommendedName>
        <fullName evidence="2">N-acetylmuramoyl-L-alanine amidase</fullName>
        <ecNumber evidence="2">3.5.1.28</ecNumber>
    </recommendedName>
</protein>
<reference evidence="6 7" key="1">
    <citation type="submission" date="2024-04" db="EMBL/GenBank/DDBJ databases">
        <title>draft genome sequnece of Flavobacterium buctense JCM 30750.</title>
        <authorList>
            <person name="Kim D.-U."/>
        </authorList>
    </citation>
    <scope>NUCLEOTIDE SEQUENCE [LARGE SCALE GENOMIC DNA]</scope>
    <source>
        <strain evidence="6 7">JCM 30750</strain>
    </source>
</reference>
<evidence type="ECO:0000256" key="3">
    <source>
        <dbReference type="ARBA" id="ARBA00022801"/>
    </source>
</evidence>
<dbReference type="Pfam" id="PF01520">
    <property type="entry name" value="Amidase_3"/>
    <property type="match status" value="1"/>
</dbReference>
<dbReference type="Proteomes" id="UP001491349">
    <property type="component" value="Unassembled WGS sequence"/>
</dbReference>
<evidence type="ECO:0000256" key="1">
    <source>
        <dbReference type="ARBA" id="ARBA00001561"/>
    </source>
</evidence>
<evidence type="ECO:0000259" key="5">
    <source>
        <dbReference type="SMART" id="SM00646"/>
    </source>
</evidence>
<dbReference type="InterPro" id="IPR050695">
    <property type="entry name" value="N-acetylmuramoyl_amidase_3"/>
</dbReference>
<feature type="domain" description="MurNAc-LAA" evidence="5">
    <location>
        <begin position="87"/>
        <end position="200"/>
    </location>
</feature>
<feature type="signal peptide" evidence="4">
    <location>
        <begin position="1"/>
        <end position="21"/>
    </location>
</feature>
<keyword evidence="4" id="KW-0732">Signal</keyword>
<evidence type="ECO:0000256" key="2">
    <source>
        <dbReference type="ARBA" id="ARBA00011901"/>
    </source>
</evidence>
<evidence type="ECO:0000256" key="4">
    <source>
        <dbReference type="SAM" id="SignalP"/>
    </source>
</evidence>
<name>A0ABU9E1T5_9FLAO</name>
<dbReference type="PANTHER" id="PTHR30404">
    <property type="entry name" value="N-ACETYLMURAMOYL-L-ALANINE AMIDASE"/>
    <property type="match status" value="1"/>
</dbReference>
<dbReference type="SUPFAM" id="SSF53187">
    <property type="entry name" value="Zn-dependent exopeptidases"/>
    <property type="match status" value="1"/>
</dbReference>
<accession>A0ABU9E1T5</accession>
<dbReference type="EC" id="3.5.1.28" evidence="2"/>
<dbReference type="Gene3D" id="3.40.630.40">
    <property type="entry name" value="Zn-dependent exopeptidases"/>
    <property type="match status" value="1"/>
</dbReference>
<sequence length="204" mass="22781">MKNLMKVALLVFAFVTLSFISAEKKEINVVIDAGHGGHDLGATHEDVLEKSIVAEVTKKIQSMNTDADIKIHITRTDDNYLTLQEKTDFINKIKPDLVISLHTNSNKNTTTKGIETFYSEKSTTALQSQELATKLSEEFTKNIPLKNRGVKKAPFWILTKSDVPAVIVEMGFISNKSDKDYLTNEDGQTKIAKTILDFIIGLKH</sequence>
<evidence type="ECO:0000313" key="6">
    <source>
        <dbReference type="EMBL" id="MEK8180614.1"/>
    </source>
</evidence>
<dbReference type="InterPro" id="IPR002508">
    <property type="entry name" value="MurNAc-LAA_cat"/>
</dbReference>
<organism evidence="6 7">
    <name type="scientific">Flavobacterium buctense</name>
    <dbReference type="NCBI Taxonomy" id="1648146"/>
    <lineage>
        <taxon>Bacteria</taxon>
        <taxon>Pseudomonadati</taxon>
        <taxon>Bacteroidota</taxon>
        <taxon>Flavobacteriia</taxon>
        <taxon>Flavobacteriales</taxon>
        <taxon>Flavobacteriaceae</taxon>
        <taxon>Flavobacterium</taxon>
    </lineage>
</organism>
<keyword evidence="3 6" id="KW-0378">Hydrolase</keyword>
<comment type="caution">
    <text evidence="6">The sequence shown here is derived from an EMBL/GenBank/DDBJ whole genome shotgun (WGS) entry which is preliminary data.</text>
</comment>
<dbReference type="PANTHER" id="PTHR30404:SF0">
    <property type="entry name" value="N-ACETYLMURAMOYL-L-ALANINE AMIDASE AMIC"/>
    <property type="match status" value="1"/>
</dbReference>
<evidence type="ECO:0000313" key="7">
    <source>
        <dbReference type="Proteomes" id="UP001491349"/>
    </source>
</evidence>
<comment type="catalytic activity">
    <reaction evidence="1">
        <text>Hydrolyzes the link between N-acetylmuramoyl residues and L-amino acid residues in certain cell-wall glycopeptides.</text>
        <dbReference type="EC" id="3.5.1.28"/>
    </reaction>
</comment>
<keyword evidence="7" id="KW-1185">Reference proteome</keyword>
<dbReference type="CDD" id="cd02696">
    <property type="entry name" value="MurNAc-LAA"/>
    <property type="match status" value="1"/>
</dbReference>
<proteinExistence type="predicted"/>